<keyword evidence="2 4" id="KW-1133">Transmembrane helix</keyword>
<evidence type="ECO:0000313" key="7">
    <source>
        <dbReference type="Proteomes" id="UP001516023"/>
    </source>
</evidence>
<gene>
    <name evidence="6" type="ORF">HJC23_006058</name>
</gene>
<dbReference type="SUPFAM" id="SSF54631">
    <property type="entry name" value="CBS-domain pair"/>
    <property type="match status" value="1"/>
</dbReference>
<accession>A0ABD3PUN1</accession>
<keyword evidence="1" id="KW-0677">Repeat</keyword>
<protein>
    <recommendedName>
        <fullName evidence="5">CNNM transmembrane domain-containing protein</fullName>
    </recommendedName>
</protein>
<comment type="caution">
    <text evidence="6">The sequence shown here is derived from an EMBL/GenBank/DDBJ whole genome shotgun (WGS) entry which is preliminary data.</text>
</comment>
<name>A0ABD3PUN1_9STRA</name>
<feature type="transmembrane region" description="Helical" evidence="4">
    <location>
        <begin position="230"/>
        <end position="249"/>
    </location>
</feature>
<evidence type="ECO:0000256" key="1">
    <source>
        <dbReference type="ARBA" id="ARBA00022737"/>
    </source>
</evidence>
<dbReference type="AlphaFoldDB" id="A0ABD3PUN1"/>
<dbReference type="Proteomes" id="UP001516023">
    <property type="component" value="Unassembled WGS sequence"/>
</dbReference>
<dbReference type="PANTHER" id="PTHR12064">
    <property type="entry name" value="METAL TRANSPORTER CNNM"/>
    <property type="match status" value="1"/>
</dbReference>
<feature type="region of interest" description="Disordered" evidence="3">
    <location>
        <begin position="418"/>
        <end position="445"/>
    </location>
</feature>
<feature type="compositionally biased region" description="Basic and acidic residues" evidence="3">
    <location>
        <begin position="388"/>
        <end position="399"/>
    </location>
</feature>
<dbReference type="PROSITE" id="PS51846">
    <property type="entry name" value="CNNM"/>
    <property type="match status" value="1"/>
</dbReference>
<organism evidence="6 7">
    <name type="scientific">Cyclotella cryptica</name>
    <dbReference type="NCBI Taxonomy" id="29204"/>
    <lineage>
        <taxon>Eukaryota</taxon>
        <taxon>Sar</taxon>
        <taxon>Stramenopiles</taxon>
        <taxon>Ochrophyta</taxon>
        <taxon>Bacillariophyta</taxon>
        <taxon>Coscinodiscophyceae</taxon>
        <taxon>Thalassiosirophycidae</taxon>
        <taxon>Stephanodiscales</taxon>
        <taxon>Stephanodiscaceae</taxon>
        <taxon>Cyclotella</taxon>
    </lineage>
</organism>
<feature type="transmembrane region" description="Helical" evidence="4">
    <location>
        <begin position="177"/>
        <end position="196"/>
    </location>
</feature>
<reference evidence="6 7" key="1">
    <citation type="journal article" date="2020" name="G3 (Bethesda)">
        <title>Improved Reference Genome for Cyclotella cryptica CCMP332, a Model for Cell Wall Morphogenesis, Salinity Adaptation, and Lipid Production in Diatoms (Bacillariophyta).</title>
        <authorList>
            <person name="Roberts W.R."/>
            <person name="Downey K.M."/>
            <person name="Ruck E.C."/>
            <person name="Traller J.C."/>
            <person name="Alverson A.J."/>
        </authorList>
    </citation>
    <scope>NUCLEOTIDE SEQUENCE [LARGE SCALE GENOMIC DNA]</scope>
    <source>
        <strain evidence="6 7">CCMP332</strain>
    </source>
</reference>
<sequence>MRSSTTKTRSEIPRDPSHQPVSAQWYSFAKESTILPNKPSTSKMRVHYPLLFLLDSTACAFQSQREAAFHDISESIHTLKSIGVLGIEDLCLPTDELSPLIPKCKEDFIRSSGFSLNACDGCWQQEQRGLFRGTRVLRRSLNESSERLIDLNERKLDYGEDDAHDAEFYIINIGGTILSIVLVALIAGMFLGFLTIDPLDIRIKMQASVDPAERKAAAEIFPVVNQNHRLLVTLLLMNALAYECLPLFLDRLMPTYLTIVFSVTVLLVFGEIIPSAIFTGPDQLLLASRLVGVVKFFMTTLNPITSPLVKLMDRLVPDDSKENDEEYNRAELSALVRIQYEERMKAQKQRDLANALNEKGGLSPLNSSNLRRRRSVQVNHMANQLNVEKQRRSHEDYHTKSTRSWRRLKEELIAAADKHLSDHTENGVDGSKHHKRTSSGGFRSLLNRIPSLNSVSSTHSEPSIGPALEQIAPPLERTEVKVVEGALNMKTMCALDVYTPLRMIFAVPEDLLLTKEAFAEIYGQGYSRVPVYEAQEPPNENRITAMKGILMTRQLIMIDWEDERTVSTLPLYIPPCVSPRMNLVTLLHLLRKGGSLMAFVCAGPHIAERALNAGKAIPVEAGFMGIVTLQDVLESVLQERIYDEEDIAQRHLASAVLTQWAASLIQKFMKRRKTKRASMYDVGLPGTEVSIGDGGVPNNETTPLLKS</sequence>
<dbReference type="InterPro" id="IPR002550">
    <property type="entry name" value="CNNM"/>
</dbReference>
<evidence type="ECO:0000256" key="4">
    <source>
        <dbReference type="SAM" id="Phobius"/>
    </source>
</evidence>
<keyword evidence="2 4" id="KW-0812">Transmembrane</keyword>
<dbReference type="EMBL" id="JABMIG020000115">
    <property type="protein sequence ID" value="KAL3791329.1"/>
    <property type="molecule type" value="Genomic_DNA"/>
</dbReference>
<evidence type="ECO:0000256" key="3">
    <source>
        <dbReference type="SAM" id="MobiDB-lite"/>
    </source>
</evidence>
<feature type="transmembrane region" description="Helical" evidence="4">
    <location>
        <begin position="256"/>
        <end position="278"/>
    </location>
</feature>
<evidence type="ECO:0000313" key="6">
    <source>
        <dbReference type="EMBL" id="KAL3791329.1"/>
    </source>
</evidence>
<dbReference type="InterPro" id="IPR046342">
    <property type="entry name" value="CBS_dom_sf"/>
</dbReference>
<dbReference type="InterPro" id="IPR045095">
    <property type="entry name" value="ACDP"/>
</dbReference>
<evidence type="ECO:0000256" key="2">
    <source>
        <dbReference type="PROSITE-ProRule" id="PRU01193"/>
    </source>
</evidence>
<feature type="region of interest" description="Disordered" evidence="3">
    <location>
        <begin position="382"/>
        <end position="402"/>
    </location>
</feature>
<proteinExistence type="predicted"/>
<dbReference type="Pfam" id="PF01595">
    <property type="entry name" value="CNNM"/>
    <property type="match status" value="1"/>
</dbReference>
<dbReference type="Gene3D" id="3.10.580.10">
    <property type="entry name" value="CBS-domain"/>
    <property type="match status" value="1"/>
</dbReference>
<keyword evidence="7" id="KW-1185">Reference proteome</keyword>
<dbReference type="PANTHER" id="PTHR12064:SF97">
    <property type="entry name" value="METAL TRANSPORTER CNNM-5"/>
    <property type="match status" value="1"/>
</dbReference>
<evidence type="ECO:0000259" key="5">
    <source>
        <dbReference type="PROSITE" id="PS51846"/>
    </source>
</evidence>
<feature type="domain" description="CNNM transmembrane" evidence="5">
    <location>
        <begin position="165"/>
        <end position="347"/>
    </location>
</feature>
<keyword evidence="2 4" id="KW-0472">Membrane</keyword>
<dbReference type="GO" id="GO:0016020">
    <property type="term" value="C:membrane"/>
    <property type="evidence" value="ECO:0007669"/>
    <property type="project" value="UniProtKB-UniRule"/>
</dbReference>